<protein>
    <recommendedName>
        <fullName evidence="3">Thioredoxin domain-containing protein</fullName>
    </recommendedName>
</protein>
<dbReference type="AlphaFoldDB" id="A0A1F8E1X8"/>
<sequence length="138" mass="15832">MVRCIVILAEAGIQRIVIPVKTGIHFHHNKSINQQNMVFLEVIHVFTLKSLIIMLLEFYGTECAHCIHMKPIVERLKTEEGIELQSFETWHNAENEAKRKEYDKGLCGGVPFFFNTDTGKHICGGTDYETLKKWAKGE</sequence>
<dbReference type="SUPFAM" id="SSF52833">
    <property type="entry name" value="Thioredoxin-like"/>
    <property type="match status" value="1"/>
</dbReference>
<dbReference type="CDD" id="cd01659">
    <property type="entry name" value="TRX_superfamily"/>
    <property type="match status" value="1"/>
</dbReference>
<name>A0A1F8E1X8_9BACT</name>
<dbReference type="EMBL" id="MGIV01000014">
    <property type="protein sequence ID" value="OGM94208.1"/>
    <property type="molecule type" value="Genomic_DNA"/>
</dbReference>
<evidence type="ECO:0000313" key="1">
    <source>
        <dbReference type="EMBL" id="OGM94208.1"/>
    </source>
</evidence>
<organism evidence="1 2">
    <name type="scientific">Candidatus Wolfebacteria bacterium RIFOXYD1_FULL_48_65</name>
    <dbReference type="NCBI Taxonomy" id="1802561"/>
    <lineage>
        <taxon>Bacteria</taxon>
        <taxon>Candidatus Wolfeibacteriota</taxon>
    </lineage>
</organism>
<dbReference type="InterPro" id="IPR036249">
    <property type="entry name" value="Thioredoxin-like_sf"/>
</dbReference>
<gene>
    <name evidence="1" type="ORF">A2610_02810</name>
</gene>
<comment type="caution">
    <text evidence="1">The sequence shown here is derived from an EMBL/GenBank/DDBJ whole genome shotgun (WGS) entry which is preliminary data.</text>
</comment>
<accession>A0A1F8E1X8</accession>
<dbReference type="Proteomes" id="UP000179057">
    <property type="component" value="Unassembled WGS sequence"/>
</dbReference>
<reference evidence="1 2" key="1">
    <citation type="journal article" date="2016" name="Nat. Commun.">
        <title>Thousands of microbial genomes shed light on interconnected biogeochemical processes in an aquifer system.</title>
        <authorList>
            <person name="Anantharaman K."/>
            <person name="Brown C.T."/>
            <person name="Hug L.A."/>
            <person name="Sharon I."/>
            <person name="Castelle C.J."/>
            <person name="Probst A.J."/>
            <person name="Thomas B.C."/>
            <person name="Singh A."/>
            <person name="Wilkins M.J."/>
            <person name="Karaoz U."/>
            <person name="Brodie E.L."/>
            <person name="Williams K.H."/>
            <person name="Hubbard S.S."/>
            <person name="Banfield J.F."/>
        </authorList>
    </citation>
    <scope>NUCLEOTIDE SEQUENCE [LARGE SCALE GENOMIC DNA]</scope>
</reference>
<evidence type="ECO:0008006" key="3">
    <source>
        <dbReference type="Google" id="ProtNLM"/>
    </source>
</evidence>
<proteinExistence type="predicted"/>
<dbReference type="Gene3D" id="3.40.30.10">
    <property type="entry name" value="Glutaredoxin"/>
    <property type="match status" value="1"/>
</dbReference>
<evidence type="ECO:0000313" key="2">
    <source>
        <dbReference type="Proteomes" id="UP000179057"/>
    </source>
</evidence>